<dbReference type="EMBL" id="SRPW01000864">
    <property type="protein sequence ID" value="KAG6011535.1"/>
    <property type="molecule type" value="Genomic_DNA"/>
</dbReference>
<accession>A0A9P7NB72</accession>
<feature type="region of interest" description="Disordered" evidence="1">
    <location>
        <begin position="1"/>
        <end position="21"/>
    </location>
</feature>
<sequence>MQAIEARRREDEGVKAGEGGERSAYMAITGGMGEVGEVGEVDDGGGCRLDASNPSNQCFDERSSGVAPHKNRKNRECHEYHKYHKYHKDQKGSRLVGAAVVQDFMTNL</sequence>
<evidence type="ECO:0000256" key="1">
    <source>
        <dbReference type="SAM" id="MobiDB-lite"/>
    </source>
</evidence>
<organism evidence="2 3">
    <name type="scientific">Claviceps pusilla</name>
    <dbReference type="NCBI Taxonomy" id="123648"/>
    <lineage>
        <taxon>Eukaryota</taxon>
        <taxon>Fungi</taxon>
        <taxon>Dikarya</taxon>
        <taxon>Ascomycota</taxon>
        <taxon>Pezizomycotina</taxon>
        <taxon>Sordariomycetes</taxon>
        <taxon>Hypocreomycetidae</taxon>
        <taxon>Hypocreales</taxon>
        <taxon>Clavicipitaceae</taxon>
        <taxon>Claviceps</taxon>
    </lineage>
</organism>
<feature type="region of interest" description="Disordered" evidence="1">
    <location>
        <begin position="39"/>
        <end position="73"/>
    </location>
</feature>
<protein>
    <submittedName>
        <fullName evidence="2">Uncharacterized protein</fullName>
    </submittedName>
</protein>
<dbReference type="AlphaFoldDB" id="A0A9P7NB72"/>
<reference evidence="2" key="1">
    <citation type="journal article" date="2020" name="bioRxiv">
        <title>Whole genome comparisons of ergot fungi reveals the divergence and evolution of species within the genus Claviceps are the result of varying mechanisms driving genome evolution and host range expansion.</title>
        <authorList>
            <person name="Wyka S.A."/>
            <person name="Mondo S.J."/>
            <person name="Liu M."/>
            <person name="Dettman J."/>
            <person name="Nalam V."/>
            <person name="Broders K.D."/>
        </authorList>
    </citation>
    <scope>NUCLEOTIDE SEQUENCE</scope>
    <source>
        <strain evidence="2">CCC 602</strain>
    </source>
</reference>
<dbReference type="Proteomes" id="UP000748025">
    <property type="component" value="Unassembled WGS sequence"/>
</dbReference>
<proteinExistence type="predicted"/>
<comment type="caution">
    <text evidence="2">The sequence shown here is derived from an EMBL/GenBank/DDBJ whole genome shotgun (WGS) entry which is preliminary data.</text>
</comment>
<gene>
    <name evidence="2" type="ORF">E4U43_008249</name>
</gene>
<keyword evidence="3" id="KW-1185">Reference proteome</keyword>
<evidence type="ECO:0000313" key="3">
    <source>
        <dbReference type="Proteomes" id="UP000748025"/>
    </source>
</evidence>
<name>A0A9P7NB72_9HYPO</name>
<evidence type="ECO:0000313" key="2">
    <source>
        <dbReference type="EMBL" id="KAG6011535.1"/>
    </source>
</evidence>